<feature type="transmembrane region" description="Helical" evidence="5">
    <location>
        <begin position="675"/>
        <end position="700"/>
    </location>
</feature>
<comment type="subcellular location">
    <subcellularLocation>
        <location evidence="1">Membrane</location>
        <topology evidence="1">Multi-pass membrane protein</topology>
    </subcellularLocation>
</comment>
<dbReference type="Gene3D" id="1.20.120.1630">
    <property type="match status" value="1"/>
</dbReference>
<keyword evidence="2 5" id="KW-0812">Transmembrane</keyword>
<evidence type="ECO:0000256" key="5">
    <source>
        <dbReference type="SAM" id="Phobius"/>
    </source>
</evidence>
<name>A0A498JZQ7_MALDO</name>
<feature type="domain" description="PPM-type phosphatase" evidence="6">
    <location>
        <begin position="120"/>
        <end position="418"/>
    </location>
</feature>
<feature type="transmembrane region" description="Helical" evidence="5">
    <location>
        <begin position="602"/>
        <end position="621"/>
    </location>
</feature>
<dbReference type="Pfam" id="PF07298">
    <property type="entry name" value="NnrU"/>
    <property type="match status" value="1"/>
</dbReference>
<dbReference type="SMART" id="SM00332">
    <property type="entry name" value="PP2Cc"/>
    <property type="match status" value="1"/>
</dbReference>
<evidence type="ECO:0000256" key="1">
    <source>
        <dbReference type="ARBA" id="ARBA00004141"/>
    </source>
</evidence>
<feature type="transmembrane region" description="Helical" evidence="5">
    <location>
        <begin position="800"/>
        <end position="818"/>
    </location>
</feature>
<dbReference type="GO" id="GO:0016020">
    <property type="term" value="C:membrane"/>
    <property type="evidence" value="ECO:0007669"/>
    <property type="project" value="UniProtKB-SubCell"/>
</dbReference>
<evidence type="ECO:0000313" key="8">
    <source>
        <dbReference type="Proteomes" id="UP000290289"/>
    </source>
</evidence>
<dbReference type="InterPro" id="IPR001932">
    <property type="entry name" value="PPM-type_phosphatase-like_dom"/>
</dbReference>
<dbReference type="SUPFAM" id="SSF81606">
    <property type="entry name" value="PP2C-like"/>
    <property type="match status" value="1"/>
</dbReference>
<dbReference type="Pfam" id="PF00481">
    <property type="entry name" value="PP2C"/>
    <property type="match status" value="1"/>
</dbReference>
<dbReference type="PROSITE" id="PS51746">
    <property type="entry name" value="PPM_2"/>
    <property type="match status" value="1"/>
</dbReference>
<keyword evidence="4 5" id="KW-0472">Membrane</keyword>
<dbReference type="Gene3D" id="3.60.40.10">
    <property type="entry name" value="PPM-type phosphatase domain"/>
    <property type="match status" value="1"/>
</dbReference>
<evidence type="ECO:0000256" key="2">
    <source>
        <dbReference type="ARBA" id="ARBA00022692"/>
    </source>
</evidence>
<evidence type="ECO:0000313" key="7">
    <source>
        <dbReference type="EMBL" id="RXI00666.1"/>
    </source>
</evidence>
<evidence type="ECO:0000256" key="3">
    <source>
        <dbReference type="ARBA" id="ARBA00022989"/>
    </source>
</evidence>
<sequence length="831" mass="91859">MKRSNSDSDLSVILEIPEIQFQNYPETTTDPTAETRRGPVCMVGLECFLDVVRALGMGSCLSADGSAAAYGSVPSSDSKRRRRRVAAISSPSSTTPTADNVEMWLHRVHDRMFLNGSSDFTSLFSKQGKKGVNQDAMIAWENFGSANTTFCGVFDGHGPFGHMVAKKVRDALPLRLTSQWVLNGNARNGPADDSSETAACHEGKDEERCDFFMTLKDSFLKAFKVMDKELKLHPRIDCYCSGTTAVTLVKQGQDLVIANVGDSRAVLGTRDKDGSLVAVQLTVDLKPNLPREAERIRLCKGRVFALQNEPEITRVWLPNCNSPGLAMARAFGDFCLKDFGLISVPDISYRRLTEKDEFVVLATDGIWDVLTNEEVVDIVALAPRPSAARTLVESATRAWRLKYPYAKVDDCAVVCLFLNSSTSNTTSHFSPTGEEMSSGKSLQYPEGIQIPPPPLSMASSSSTFVLSTLFSSCPPQSLNPDKPKTPSLSSTRQTLKASTFLKSNQQPTFHPIPLNQIHLSRKFRTFITLRDGSDGDGDEQPVVGEDSAEFVLSKQKLSSWIYFTAILGTVLFILNVAWLDNSTGLGKPFVDAVSELSDSPEVVMLILILIFAIFHSGLASLRDTGEKLIGERAFRVLFAGTSLPLAVTTVVFFINHRYDGLQLWDVKNVFGVHELVWLSNFVSFLFLYPSTFNLLEVAAVDKPKMHLWETGIMRITRHPQLAGQVIWCVAHTIWIGNSVAVAASLGLIGHHLFGAWNGDRRLAIRYGEAFEVVKKRTSIIPFAAILDGRQKLPKDYYKEFIRLPYLSITALTLGAYFAHPLMQAASFRLHW</sequence>
<reference evidence="7 8" key="1">
    <citation type="submission" date="2018-10" db="EMBL/GenBank/DDBJ databases">
        <title>A high-quality apple genome assembly.</title>
        <authorList>
            <person name="Hu J."/>
        </authorList>
    </citation>
    <scope>NUCLEOTIDE SEQUENCE [LARGE SCALE GENOMIC DNA]</scope>
    <source>
        <strain evidence="8">cv. HFTH1</strain>
        <tissue evidence="7">Young leaf</tissue>
    </source>
</reference>
<dbReference type="AlphaFoldDB" id="A0A498JZQ7"/>
<protein>
    <recommendedName>
        <fullName evidence="6">PPM-type phosphatase domain-containing protein</fullName>
    </recommendedName>
</protein>
<proteinExistence type="predicted"/>
<evidence type="ECO:0000259" key="6">
    <source>
        <dbReference type="PROSITE" id="PS51746"/>
    </source>
</evidence>
<dbReference type="GO" id="GO:0016120">
    <property type="term" value="P:carotene biosynthetic process"/>
    <property type="evidence" value="ECO:0007669"/>
    <property type="project" value="TreeGrafter"/>
</dbReference>
<dbReference type="CDD" id="cd00143">
    <property type="entry name" value="PP2Cc"/>
    <property type="match status" value="1"/>
</dbReference>
<dbReference type="Proteomes" id="UP000290289">
    <property type="component" value="Chromosome 4"/>
</dbReference>
<feature type="transmembrane region" description="Helical" evidence="5">
    <location>
        <begin position="633"/>
        <end position="655"/>
    </location>
</feature>
<dbReference type="PANTHER" id="PTHR35988">
    <property type="entry name" value="15-CIS-ZETA-CAROTENE ISOMERASE, CHLOROPLASTIC"/>
    <property type="match status" value="1"/>
</dbReference>
<dbReference type="PANTHER" id="PTHR35988:SF2">
    <property type="entry name" value="15-CIS-ZETA-CAROTENE ISOMERASE, CHLOROPLASTIC"/>
    <property type="match status" value="1"/>
</dbReference>
<accession>A0A498JZQ7</accession>
<keyword evidence="3 5" id="KW-1133">Transmembrane helix</keyword>
<feature type="transmembrane region" description="Helical" evidence="5">
    <location>
        <begin position="560"/>
        <end position="579"/>
    </location>
</feature>
<keyword evidence="8" id="KW-1185">Reference proteome</keyword>
<dbReference type="InterPro" id="IPR009915">
    <property type="entry name" value="NnrU_dom"/>
</dbReference>
<dbReference type="STRING" id="3750.A0A498JZQ7"/>
<dbReference type="GO" id="GO:0090471">
    <property type="term" value="F:9,15,9'-tri-cis-zeta-carotene isomerase activity"/>
    <property type="evidence" value="ECO:0007669"/>
    <property type="project" value="TreeGrafter"/>
</dbReference>
<dbReference type="EMBL" id="RDQH01000330">
    <property type="protein sequence ID" value="RXI00666.1"/>
    <property type="molecule type" value="Genomic_DNA"/>
</dbReference>
<comment type="caution">
    <text evidence="7">The sequence shown here is derived from an EMBL/GenBank/DDBJ whole genome shotgun (WGS) entry which is preliminary data.</text>
</comment>
<dbReference type="GO" id="GO:0009507">
    <property type="term" value="C:chloroplast"/>
    <property type="evidence" value="ECO:0007669"/>
    <property type="project" value="TreeGrafter"/>
</dbReference>
<organism evidence="7 8">
    <name type="scientific">Malus domestica</name>
    <name type="common">Apple</name>
    <name type="synonym">Pyrus malus</name>
    <dbReference type="NCBI Taxonomy" id="3750"/>
    <lineage>
        <taxon>Eukaryota</taxon>
        <taxon>Viridiplantae</taxon>
        <taxon>Streptophyta</taxon>
        <taxon>Embryophyta</taxon>
        <taxon>Tracheophyta</taxon>
        <taxon>Spermatophyta</taxon>
        <taxon>Magnoliopsida</taxon>
        <taxon>eudicotyledons</taxon>
        <taxon>Gunneridae</taxon>
        <taxon>Pentapetalae</taxon>
        <taxon>rosids</taxon>
        <taxon>fabids</taxon>
        <taxon>Rosales</taxon>
        <taxon>Rosaceae</taxon>
        <taxon>Amygdaloideae</taxon>
        <taxon>Maleae</taxon>
        <taxon>Malus</taxon>
    </lineage>
</organism>
<dbReference type="InterPro" id="IPR036457">
    <property type="entry name" value="PPM-type-like_dom_sf"/>
</dbReference>
<gene>
    <name evidence="7" type="ORF">DVH24_000900</name>
</gene>
<evidence type="ECO:0000256" key="4">
    <source>
        <dbReference type="ARBA" id="ARBA00023136"/>
    </source>
</evidence>